<organism evidence="3 4">
    <name type="scientific">Lophiotrema nucula</name>
    <dbReference type="NCBI Taxonomy" id="690887"/>
    <lineage>
        <taxon>Eukaryota</taxon>
        <taxon>Fungi</taxon>
        <taxon>Dikarya</taxon>
        <taxon>Ascomycota</taxon>
        <taxon>Pezizomycotina</taxon>
        <taxon>Dothideomycetes</taxon>
        <taxon>Pleosporomycetidae</taxon>
        <taxon>Pleosporales</taxon>
        <taxon>Lophiotremataceae</taxon>
        <taxon>Lophiotrema</taxon>
    </lineage>
</organism>
<sequence>MSISRRTYLSILGVVAWSTTAVDSVFIILDAASLSVAKVSFAGILIAASALDVVSLISVGVFSIHDFRYAWKKRGIVKGSLARRVLASSCILLSIMAMVLSLVALCTLKSRSRDVQKATSKAAVSSWATHLGAQFTFWALSCFSQIILFSTSLWATRREETKLTTGPRFSSGPRDSVMSEVRNSHQIANLHIIEPTQPSSPLAALPSPTFSARSGHSLKSWRDSLQSAVRPVTSRTKLINNRPSFNRDARSVYSDGYSIDNVSQSDGFETWDTSAVDPQSREVATAIQLPTRGTALEPIPGSRPASPARALDGPFPDTDGRQSPALTPPKMYLDTSRPPSPAISEAHIHPLFRTESPTPPPAATPGTSILASPLSSQIITCPPRPYSRMRSNSTRTTSPSPLAHQQSFQSLHERAMSPNSQRDIRSPSPPSRELTPPIPDFVLNSSPRSSFNSSRRKVSLQRPETPS</sequence>
<proteinExistence type="predicted"/>
<accession>A0A6A5ZGW5</accession>
<reference evidence="3" key="1">
    <citation type="journal article" date="2020" name="Stud. Mycol.">
        <title>101 Dothideomycetes genomes: a test case for predicting lifestyles and emergence of pathogens.</title>
        <authorList>
            <person name="Haridas S."/>
            <person name="Albert R."/>
            <person name="Binder M."/>
            <person name="Bloem J."/>
            <person name="Labutti K."/>
            <person name="Salamov A."/>
            <person name="Andreopoulos B."/>
            <person name="Baker S."/>
            <person name="Barry K."/>
            <person name="Bills G."/>
            <person name="Bluhm B."/>
            <person name="Cannon C."/>
            <person name="Castanera R."/>
            <person name="Culley D."/>
            <person name="Daum C."/>
            <person name="Ezra D."/>
            <person name="Gonzalez J."/>
            <person name="Henrissat B."/>
            <person name="Kuo A."/>
            <person name="Liang C."/>
            <person name="Lipzen A."/>
            <person name="Lutzoni F."/>
            <person name="Magnuson J."/>
            <person name="Mondo S."/>
            <person name="Nolan M."/>
            <person name="Ohm R."/>
            <person name="Pangilinan J."/>
            <person name="Park H.-J."/>
            <person name="Ramirez L."/>
            <person name="Alfaro M."/>
            <person name="Sun H."/>
            <person name="Tritt A."/>
            <person name="Yoshinaga Y."/>
            <person name="Zwiers L.-H."/>
            <person name="Turgeon B."/>
            <person name="Goodwin S."/>
            <person name="Spatafora J."/>
            <person name="Crous P."/>
            <person name="Grigoriev I."/>
        </authorList>
    </citation>
    <scope>NUCLEOTIDE SEQUENCE</scope>
    <source>
        <strain evidence="3">CBS 627.86</strain>
    </source>
</reference>
<feature type="compositionally biased region" description="Low complexity" evidence="1">
    <location>
        <begin position="388"/>
        <end position="400"/>
    </location>
</feature>
<feature type="compositionally biased region" description="Polar residues" evidence="1">
    <location>
        <begin position="366"/>
        <end position="379"/>
    </location>
</feature>
<protein>
    <submittedName>
        <fullName evidence="3">Uncharacterized protein</fullName>
    </submittedName>
</protein>
<keyword evidence="2" id="KW-0812">Transmembrane</keyword>
<dbReference type="AlphaFoldDB" id="A0A6A5ZGW5"/>
<evidence type="ECO:0000256" key="2">
    <source>
        <dbReference type="SAM" id="Phobius"/>
    </source>
</evidence>
<dbReference type="EMBL" id="ML977316">
    <property type="protein sequence ID" value="KAF2118712.1"/>
    <property type="molecule type" value="Genomic_DNA"/>
</dbReference>
<evidence type="ECO:0000256" key="1">
    <source>
        <dbReference type="SAM" id="MobiDB-lite"/>
    </source>
</evidence>
<feature type="compositionally biased region" description="Low complexity" evidence="1">
    <location>
        <begin position="444"/>
        <end position="453"/>
    </location>
</feature>
<evidence type="ECO:0000313" key="4">
    <source>
        <dbReference type="Proteomes" id="UP000799770"/>
    </source>
</evidence>
<feature type="transmembrane region" description="Helical" evidence="2">
    <location>
        <begin position="41"/>
        <end position="64"/>
    </location>
</feature>
<keyword evidence="2" id="KW-0472">Membrane</keyword>
<feature type="transmembrane region" description="Helical" evidence="2">
    <location>
        <begin position="7"/>
        <end position="29"/>
    </location>
</feature>
<dbReference type="OrthoDB" id="5431149at2759"/>
<evidence type="ECO:0000313" key="3">
    <source>
        <dbReference type="EMBL" id="KAF2118712.1"/>
    </source>
</evidence>
<gene>
    <name evidence="3" type="ORF">BDV96DRAFT_361664</name>
</gene>
<keyword evidence="4" id="KW-1185">Reference proteome</keyword>
<feature type="region of interest" description="Disordered" evidence="1">
    <location>
        <begin position="286"/>
        <end position="467"/>
    </location>
</feature>
<feature type="transmembrane region" description="Helical" evidence="2">
    <location>
        <begin position="85"/>
        <end position="105"/>
    </location>
</feature>
<keyword evidence="2" id="KW-1133">Transmembrane helix</keyword>
<dbReference type="Proteomes" id="UP000799770">
    <property type="component" value="Unassembled WGS sequence"/>
</dbReference>
<name>A0A6A5ZGW5_9PLEO</name>